<dbReference type="EnsemblProtists" id="HpaT801545">
    <property type="protein sequence ID" value="HpaP801545"/>
    <property type="gene ID" value="HpaG801545"/>
</dbReference>
<sequence>MAAATDDVVVLAAAAVAVETEGEAQVSVDVSVAVPSWCLMVVVQSFLACDRHDGARGKCKSTTNMTDANVEMEAAIESQHQPRRYSFVEIKEAQRVCSDKMMAASLQEVGGSASAAQQQIFRAHVNDLCATVFAAALRKYNPENKEEMAPLDTELATKLKELEAKVTEKEADVKKLREEVPVMAAENARRELAKARKRYADVLVTEPETTIIACAELTNEQTEALEAVYVKEKNSLQNPNSLRTRLTLQLSAPGNV</sequence>
<name>M4B5J5_HYAAE</name>
<protein>
    <submittedName>
        <fullName evidence="2">Uncharacterized protein</fullName>
    </submittedName>
</protein>
<keyword evidence="1" id="KW-0175">Coiled coil</keyword>
<dbReference type="eggNOG" id="ENOG502SG94">
    <property type="taxonomic scope" value="Eukaryota"/>
</dbReference>
<dbReference type="Proteomes" id="UP000011713">
    <property type="component" value="Unassembled WGS sequence"/>
</dbReference>
<dbReference type="AlphaFoldDB" id="M4B5J5"/>
<proteinExistence type="predicted"/>
<keyword evidence="3" id="KW-1185">Reference proteome</keyword>
<reference evidence="2" key="2">
    <citation type="submission" date="2015-06" db="UniProtKB">
        <authorList>
            <consortium name="EnsemblProtists"/>
        </authorList>
    </citation>
    <scope>IDENTIFICATION</scope>
    <source>
        <strain evidence="2">Emoy2</strain>
    </source>
</reference>
<evidence type="ECO:0000313" key="2">
    <source>
        <dbReference type="EnsemblProtists" id="HpaP801545"/>
    </source>
</evidence>
<evidence type="ECO:0000313" key="3">
    <source>
        <dbReference type="Proteomes" id="UP000011713"/>
    </source>
</evidence>
<accession>M4B5J5</accession>
<dbReference type="InParanoid" id="M4B5J5"/>
<dbReference type="EMBL" id="JH598388">
    <property type="status" value="NOT_ANNOTATED_CDS"/>
    <property type="molecule type" value="Genomic_DNA"/>
</dbReference>
<feature type="coiled-coil region" evidence="1">
    <location>
        <begin position="152"/>
        <end position="205"/>
    </location>
</feature>
<dbReference type="VEuPathDB" id="FungiDB:HpaG801545"/>
<reference evidence="3" key="1">
    <citation type="journal article" date="2010" name="Science">
        <title>Signatures of adaptation to obligate biotrophy in the Hyaloperonospora arabidopsidis genome.</title>
        <authorList>
            <person name="Baxter L."/>
            <person name="Tripathy S."/>
            <person name="Ishaque N."/>
            <person name="Boot N."/>
            <person name="Cabral A."/>
            <person name="Kemen E."/>
            <person name="Thines M."/>
            <person name="Ah-Fong A."/>
            <person name="Anderson R."/>
            <person name="Badejoko W."/>
            <person name="Bittner-Eddy P."/>
            <person name="Boore J.L."/>
            <person name="Chibucos M.C."/>
            <person name="Coates M."/>
            <person name="Dehal P."/>
            <person name="Delehaunty K."/>
            <person name="Dong S."/>
            <person name="Downton P."/>
            <person name="Dumas B."/>
            <person name="Fabro G."/>
            <person name="Fronick C."/>
            <person name="Fuerstenberg S.I."/>
            <person name="Fulton L."/>
            <person name="Gaulin E."/>
            <person name="Govers F."/>
            <person name="Hughes L."/>
            <person name="Humphray S."/>
            <person name="Jiang R.H."/>
            <person name="Judelson H."/>
            <person name="Kamoun S."/>
            <person name="Kyung K."/>
            <person name="Meijer H."/>
            <person name="Minx P."/>
            <person name="Morris P."/>
            <person name="Nelson J."/>
            <person name="Phuntumart V."/>
            <person name="Qutob D."/>
            <person name="Rehmany A."/>
            <person name="Rougon-Cardoso A."/>
            <person name="Ryden P."/>
            <person name="Torto-Alalibo T."/>
            <person name="Studholme D."/>
            <person name="Wang Y."/>
            <person name="Win J."/>
            <person name="Wood J."/>
            <person name="Clifton S.W."/>
            <person name="Rogers J."/>
            <person name="Van den Ackerveken G."/>
            <person name="Jones J.D."/>
            <person name="McDowell J.M."/>
            <person name="Beynon J."/>
            <person name="Tyler B.M."/>
        </authorList>
    </citation>
    <scope>NUCLEOTIDE SEQUENCE [LARGE SCALE GENOMIC DNA]</scope>
    <source>
        <strain evidence="3">Emoy2</strain>
    </source>
</reference>
<organism evidence="2 3">
    <name type="scientific">Hyaloperonospora arabidopsidis (strain Emoy2)</name>
    <name type="common">Downy mildew agent</name>
    <name type="synonym">Peronospora arabidopsidis</name>
    <dbReference type="NCBI Taxonomy" id="559515"/>
    <lineage>
        <taxon>Eukaryota</taxon>
        <taxon>Sar</taxon>
        <taxon>Stramenopiles</taxon>
        <taxon>Oomycota</taxon>
        <taxon>Peronosporomycetes</taxon>
        <taxon>Peronosporales</taxon>
        <taxon>Peronosporaceae</taxon>
        <taxon>Hyaloperonospora</taxon>
    </lineage>
</organism>
<evidence type="ECO:0000256" key="1">
    <source>
        <dbReference type="SAM" id="Coils"/>
    </source>
</evidence>
<dbReference type="HOGENOM" id="CLU_1087586_0_0_1"/>